<dbReference type="EMBL" id="VSSQ01095424">
    <property type="protein sequence ID" value="MPN39547.1"/>
    <property type="molecule type" value="Genomic_DNA"/>
</dbReference>
<name>A0A645HKN2_9ZZZZ</name>
<gene>
    <name evidence="1" type="ORF">SDC9_187075</name>
</gene>
<sequence length="81" mass="8121">MVPDAAGVFAVTAGIELTSDFTVATCTAAAVAAGAAVCATAGAAPMAVWALVNRASAKSTVLMRNFDNPRTSLLLSLFNAF</sequence>
<protein>
    <submittedName>
        <fullName evidence="1">Uncharacterized protein</fullName>
    </submittedName>
</protein>
<reference evidence="1" key="1">
    <citation type="submission" date="2019-08" db="EMBL/GenBank/DDBJ databases">
        <authorList>
            <person name="Kucharzyk K."/>
            <person name="Murdoch R.W."/>
            <person name="Higgins S."/>
            <person name="Loffler F."/>
        </authorList>
    </citation>
    <scope>NUCLEOTIDE SEQUENCE</scope>
</reference>
<proteinExistence type="predicted"/>
<comment type="caution">
    <text evidence="1">The sequence shown here is derived from an EMBL/GenBank/DDBJ whole genome shotgun (WGS) entry which is preliminary data.</text>
</comment>
<evidence type="ECO:0000313" key="1">
    <source>
        <dbReference type="EMBL" id="MPN39547.1"/>
    </source>
</evidence>
<organism evidence="1">
    <name type="scientific">bioreactor metagenome</name>
    <dbReference type="NCBI Taxonomy" id="1076179"/>
    <lineage>
        <taxon>unclassified sequences</taxon>
        <taxon>metagenomes</taxon>
        <taxon>ecological metagenomes</taxon>
    </lineage>
</organism>
<dbReference type="AlphaFoldDB" id="A0A645HKN2"/>
<accession>A0A645HKN2</accession>